<feature type="region of interest" description="Disordered" evidence="1">
    <location>
        <begin position="266"/>
        <end position="292"/>
    </location>
</feature>
<evidence type="ECO:0000313" key="2">
    <source>
        <dbReference type="EMBL" id="KAK4133953.1"/>
    </source>
</evidence>
<sequence length="340" mass="36586">MDTLTVNLLRGPPSGTAAPRQPATNPPQTNCAYDVDPCGYHDAGGSTSRHVDLAKQHFRVAITPLEYLPLDTLALHPSQELPTAQPIEFFPNNGHAASFDDAIWPPDIYASCHMDTQGELGVLKPGSVSLLVERQGHRSVGGQGEGVTDGQDHEPTQTSFESRSDFLVTQLSARPTPLNVAAAKSRTPARARRSANTARMNSTGRERPGPLQLRRQTILGANAGFHSFSCLCLHDSCANATSQPEAGGYATSGGIHESSIDGSSQASAFASNYTSTRTEAKGTEPSRAPRGISRREPTRLDAALLNEVWNMFCRIPKELAWPERTMLLPPTAPHRQMGVC</sequence>
<dbReference type="Proteomes" id="UP001304895">
    <property type="component" value="Unassembled WGS sequence"/>
</dbReference>
<organism evidence="2 3">
    <name type="scientific">Trichocladium antarcticum</name>
    <dbReference type="NCBI Taxonomy" id="1450529"/>
    <lineage>
        <taxon>Eukaryota</taxon>
        <taxon>Fungi</taxon>
        <taxon>Dikarya</taxon>
        <taxon>Ascomycota</taxon>
        <taxon>Pezizomycotina</taxon>
        <taxon>Sordariomycetes</taxon>
        <taxon>Sordariomycetidae</taxon>
        <taxon>Sordariales</taxon>
        <taxon>Chaetomiaceae</taxon>
        <taxon>Trichocladium</taxon>
    </lineage>
</organism>
<evidence type="ECO:0000256" key="1">
    <source>
        <dbReference type="SAM" id="MobiDB-lite"/>
    </source>
</evidence>
<name>A0AAN6UJ49_9PEZI</name>
<dbReference type="EMBL" id="MU853410">
    <property type="protein sequence ID" value="KAK4133953.1"/>
    <property type="molecule type" value="Genomic_DNA"/>
</dbReference>
<evidence type="ECO:0000313" key="3">
    <source>
        <dbReference type="Proteomes" id="UP001304895"/>
    </source>
</evidence>
<proteinExistence type="predicted"/>
<comment type="caution">
    <text evidence="2">The sequence shown here is derived from an EMBL/GenBank/DDBJ whole genome shotgun (WGS) entry which is preliminary data.</text>
</comment>
<reference evidence="2" key="1">
    <citation type="journal article" date="2023" name="Mol. Phylogenet. Evol.">
        <title>Genome-scale phylogeny and comparative genomics of the fungal order Sordariales.</title>
        <authorList>
            <person name="Hensen N."/>
            <person name="Bonometti L."/>
            <person name="Westerberg I."/>
            <person name="Brannstrom I.O."/>
            <person name="Guillou S."/>
            <person name="Cros-Aarteil S."/>
            <person name="Calhoun S."/>
            <person name="Haridas S."/>
            <person name="Kuo A."/>
            <person name="Mondo S."/>
            <person name="Pangilinan J."/>
            <person name="Riley R."/>
            <person name="LaButti K."/>
            <person name="Andreopoulos B."/>
            <person name="Lipzen A."/>
            <person name="Chen C."/>
            <person name="Yan M."/>
            <person name="Daum C."/>
            <person name="Ng V."/>
            <person name="Clum A."/>
            <person name="Steindorff A."/>
            <person name="Ohm R.A."/>
            <person name="Martin F."/>
            <person name="Silar P."/>
            <person name="Natvig D.O."/>
            <person name="Lalanne C."/>
            <person name="Gautier V."/>
            <person name="Ament-Velasquez S.L."/>
            <person name="Kruys A."/>
            <person name="Hutchinson M.I."/>
            <person name="Powell A.J."/>
            <person name="Barry K."/>
            <person name="Miller A.N."/>
            <person name="Grigoriev I.V."/>
            <person name="Debuchy R."/>
            <person name="Gladieux P."/>
            <person name="Hiltunen Thoren M."/>
            <person name="Johannesson H."/>
        </authorList>
    </citation>
    <scope>NUCLEOTIDE SEQUENCE</scope>
    <source>
        <strain evidence="2">CBS 123565</strain>
    </source>
</reference>
<keyword evidence="3" id="KW-1185">Reference proteome</keyword>
<reference evidence="2" key="2">
    <citation type="submission" date="2023-05" db="EMBL/GenBank/DDBJ databases">
        <authorList>
            <consortium name="Lawrence Berkeley National Laboratory"/>
            <person name="Steindorff A."/>
            <person name="Hensen N."/>
            <person name="Bonometti L."/>
            <person name="Westerberg I."/>
            <person name="Brannstrom I.O."/>
            <person name="Guillou S."/>
            <person name="Cros-Aarteil S."/>
            <person name="Calhoun S."/>
            <person name="Haridas S."/>
            <person name="Kuo A."/>
            <person name="Mondo S."/>
            <person name="Pangilinan J."/>
            <person name="Riley R."/>
            <person name="Labutti K."/>
            <person name="Andreopoulos B."/>
            <person name="Lipzen A."/>
            <person name="Chen C."/>
            <person name="Yanf M."/>
            <person name="Daum C."/>
            <person name="Ng V."/>
            <person name="Clum A."/>
            <person name="Ohm R."/>
            <person name="Martin F."/>
            <person name="Silar P."/>
            <person name="Natvig D."/>
            <person name="Lalanne C."/>
            <person name="Gautier V."/>
            <person name="Ament-Velasquez S.L."/>
            <person name="Kruys A."/>
            <person name="Hutchinson M.I."/>
            <person name="Powell A.J."/>
            <person name="Barry K."/>
            <person name="Miller A.N."/>
            <person name="Grigoriev I.V."/>
            <person name="Debuchy R."/>
            <person name="Gladieux P."/>
            <person name="Thoren M.H."/>
            <person name="Johannesson H."/>
        </authorList>
    </citation>
    <scope>NUCLEOTIDE SEQUENCE</scope>
    <source>
        <strain evidence="2">CBS 123565</strain>
    </source>
</reference>
<accession>A0AAN6UJ49</accession>
<feature type="region of interest" description="Disordered" evidence="1">
    <location>
        <begin position="1"/>
        <end position="28"/>
    </location>
</feature>
<protein>
    <submittedName>
        <fullName evidence="2">Uncharacterized protein</fullName>
    </submittedName>
</protein>
<feature type="compositionally biased region" description="Polar residues" evidence="1">
    <location>
        <begin position="194"/>
        <end position="203"/>
    </location>
</feature>
<feature type="compositionally biased region" description="Polar residues" evidence="1">
    <location>
        <begin position="266"/>
        <end position="277"/>
    </location>
</feature>
<dbReference type="AlphaFoldDB" id="A0AAN6UJ49"/>
<feature type="region of interest" description="Disordered" evidence="1">
    <location>
        <begin position="137"/>
        <end position="162"/>
    </location>
</feature>
<feature type="region of interest" description="Disordered" evidence="1">
    <location>
        <begin position="177"/>
        <end position="211"/>
    </location>
</feature>
<gene>
    <name evidence="2" type="ORF">BT67DRAFT_36296</name>
</gene>